<evidence type="ECO:0000313" key="6">
    <source>
        <dbReference type="Proteomes" id="UP001500967"/>
    </source>
</evidence>
<dbReference type="Gene3D" id="3.40.50.2000">
    <property type="entry name" value="Glycogen Phosphorylase B"/>
    <property type="match status" value="2"/>
</dbReference>
<dbReference type="InterPro" id="IPR028098">
    <property type="entry name" value="Glyco_trans_4-like_N"/>
</dbReference>
<organism evidence="5 6">
    <name type="scientific">Cryptosporangium japonicum</name>
    <dbReference type="NCBI Taxonomy" id="80872"/>
    <lineage>
        <taxon>Bacteria</taxon>
        <taxon>Bacillati</taxon>
        <taxon>Actinomycetota</taxon>
        <taxon>Actinomycetes</taxon>
        <taxon>Cryptosporangiales</taxon>
        <taxon>Cryptosporangiaceae</taxon>
        <taxon>Cryptosporangium</taxon>
    </lineage>
</organism>
<proteinExistence type="predicted"/>
<reference evidence="6" key="1">
    <citation type="journal article" date="2019" name="Int. J. Syst. Evol. Microbiol.">
        <title>The Global Catalogue of Microorganisms (GCM) 10K type strain sequencing project: providing services to taxonomists for standard genome sequencing and annotation.</title>
        <authorList>
            <consortium name="The Broad Institute Genomics Platform"/>
            <consortium name="The Broad Institute Genome Sequencing Center for Infectious Disease"/>
            <person name="Wu L."/>
            <person name="Ma J."/>
        </authorList>
    </citation>
    <scope>NUCLEOTIDE SEQUENCE [LARGE SCALE GENOMIC DNA]</scope>
    <source>
        <strain evidence="6">JCM 10425</strain>
    </source>
</reference>
<evidence type="ECO:0000313" key="5">
    <source>
        <dbReference type="EMBL" id="GAA0225667.1"/>
    </source>
</evidence>
<dbReference type="InterPro" id="IPR001296">
    <property type="entry name" value="Glyco_trans_1"/>
</dbReference>
<dbReference type="InterPro" id="IPR050194">
    <property type="entry name" value="Glycosyltransferase_grp1"/>
</dbReference>
<dbReference type="CDD" id="cd03814">
    <property type="entry name" value="GT4-like"/>
    <property type="match status" value="1"/>
</dbReference>
<evidence type="ECO:0000256" key="1">
    <source>
        <dbReference type="ARBA" id="ARBA00022676"/>
    </source>
</evidence>
<dbReference type="PANTHER" id="PTHR45947:SF3">
    <property type="entry name" value="SULFOQUINOVOSYL TRANSFERASE SQD2"/>
    <property type="match status" value="1"/>
</dbReference>
<sequence length="399" mass="41522">MAGSSPPGHPEVTRGKATLPTLTCMRVAIITESYPPDVNGVAHSVLRTVEHLLARGHEPMVVAPTSLGEPHAALPDIPVVRVPSVGLPGYPSFRVGLPTRRVTAALRRFRPDVVHLASPFALAAQGAFAAARLGLPAVAIYQTDVPGFAGFYKLGAGRAAAWRWLRRVHGVTARTLAPSSATATELAAHGIGPVQLWPRGVDAVRFDPAKRAPGRFGTDEVVVGYVGRLAPEKRVDLLEPVSQLPGVKVVIIGDGPARAALERQLPHAHFLGEVVGEDLATAFAGLDVFVHTGAHETFCQTVQEAMASGVPVVAPAAGGPVDLVRSGVTGYLVTPDDPGAFLAAVRELVADASLRREFGAAGRAAVAGRSWAAVGDALIGHYRDVVRGSSATAPVERAA</sequence>
<feature type="domain" description="Glycosyl transferase family 1" evidence="3">
    <location>
        <begin position="210"/>
        <end position="363"/>
    </location>
</feature>
<dbReference type="Proteomes" id="UP001500967">
    <property type="component" value="Unassembled WGS sequence"/>
</dbReference>
<dbReference type="Pfam" id="PF13439">
    <property type="entry name" value="Glyco_transf_4"/>
    <property type="match status" value="1"/>
</dbReference>
<evidence type="ECO:0000259" key="4">
    <source>
        <dbReference type="Pfam" id="PF13439"/>
    </source>
</evidence>
<keyword evidence="6" id="KW-1185">Reference proteome</keyword>
<keyword evidence="1" id="KW-0328">Glycosyltransferase</keyword>
<gene>
    <name evidence="5" type="ORF">GCM10009539_08660</name>
</gene>
<keyword evidence="2" id="KW-0808">Transferase</keyword>
<name>A0ABP3D7W4_9ACTN</name>
<dbReference type="PANTHER" id="PTHR45947">
    <property type="entry name" value="SULFOQUINOVOSYL TRANSFERASE SQD2"/>
    <property type="match status" value="1"/>
</dbReference>
<dbReference type="Pfam" id="PF00534">
    <property type="entry name" value="Glycos_transf_1"/>
    <property type="match status" value="1"/>
</dbReference>
<feature type="domain" description="Glycosyltransferase subfamily 4-like N-terminal" evidence="4">
    <location>
        <begin position="38"/>
        <end position="203"/>
    </location>
</feature>
<protein>
    <submittedName>
        <fullName evidence="5">Glycosyltransferase family 1 protein</fullName>
    </submittedName>
</protein>
<comment type="caution">
    <text evidence="5">The sequence shown here is derived from an EMBL/GenBank/DDBJ whole genome shotgun (WGS) entry which is preliminary data.</text>
</comment>
<dbReference type="EMBL" id="BAAAGX010000005">
    <property type="protein sequence ID" value="GAA0225667.1"/>
    <property type="molecule type" value="Genomic_DNA"/>
</dbReference>
<evidence type="ECO:0000256" key="2">
    <source>
        <dbReference type="ARBA" id="ARBA00022679"/>
    </source>
</evidence>
<dbReference type="SUPFAM" id="SSF53756">
    <property type="entry name" value="UDP-Glycosyltransferase/glycogen phosphorylase"/>
    <property type="match status" value="1"/>
</dbReference>
<accession>A0ABP3D7W4</accession>
<evidence type="ECO:0000259" key="3">
    <source>
        <dbReference type="Pfam" id="PF00534"/>
    </source>
</evidence>